<reference evidence="3 4" key="1">
    <citation type="submission" date="2022-04" db="EMBL/GenBank/DDBJ databases">
        <title>Gracilibacillus sp. isolated from saltern.</title>
        <authorList>
            <person name="Won M."/>
            <person name="Lee C.-M."/>
            <person name="Woen H.-Y."/>
            <person name="Kwon S.-W."/>
        </authorList>
    </citation>
    <scope>NUCLEOTIDE SEQUENCE [LARGE SCALE GENOMIC DNA]</scope>
    <source>
        <strain evidence="3 4">SSPM10-3</strain>
    </source>
</reference>
<gene>
    <name evidence="3" type="ORF">MUN87_01765</name>
</gene>
<evidence type="ECO:0000256" key="1">
    <source>
        <dbReference type="SAM" id="MobiDB-lite"/>
    </source>
</evidence>
<keyword evidence="2" id="KW-0472">Membrane</keyword>
<dbReference type="RefSeq" id="WP_244745769.1">
    <property type="nucleotide sequence ID" value="NZ_CP095071.1"/>
</dbReference>
<protein>
    <submittedName>
        <fullName evidence="3">Uncharacterized protein</fullName>
    </submittedName>
</protein>
<dbReference type="EMBL" id="CP095071">
    <property type="protein sequence ID" value="UOQ85658.1"/>
    <property type="molecule type" value="Genomic_DNA"/>
</dbReference>
<keyword evidence="4" id="KW-1185">Reference proteome</keyword>
<feature type="region of interest" description="Disordered" evidence="1">
    <location>
        <begin position="1"/>
        <end position="23"/>
    </location>
</feature>
<keyword evidence="2" id="KW-1133">Transmembrane helix</keyword>
<dbReference type="Proteomes" id="UP000831537">
    <property type="component" value="Chromosome"/>
</dbReference>
<accession>A0ABY4GMQ1</accession>
<proteinExistence type="predicted"/>
<sequence>MEKKEPPHDIGVSGEGEVKTNETPQTPITILEIMFNALDRKLDRVLFGMKMVVIFLIVEFFIILI</sequence>
<evidence type="ECO:0000256" key="2">
    <source>
        <dbReference type="SAM" id="Phobius"/>
    </source>
</evidence>
<evidence type="ECO:0000313" key="4">
    <source>
        <dbReference type="Proteomes" id="UP000831537"/>
    </source>
</evidence>
<name>A0ABY4GMQ1_9BACI</name>
<organism evidence="3 4">
    <name type="scientific">Gracilibacillus salinarum</name>
    <dbReference type="NCBI Taxonomy" id="2932255"/>
    <lineage>
        <taxon>Bacteria</taxon>
        <taxon>Bacillati</taxon>
        <taxon>Bacillota</taxon>
        <taxon>Bacilli</taxon>
        <taxon>Bacillales</taxon>
        <taxon>Bacillaceae</taxon>
        <taxon>Gracilibacillus</taxon>
    </lineage>
</organism>
<evidence type="ECO:0000313" key="3">
    <source>
        <dbReference type="EMBL" id="UOQ85658.1"/>
    </source>
</evidence>
<keyword evidence="2" id="KW-0812">Transmembrane</keyword>
<feature type="transmembrane region" description="Helical" evidence="2">
    <location>
        <begin position="45"/>
        <end position="64"/>
    </location>
</feature>